<accession>A0A382KT62</accession>
<dbReference type="EMBL" id="UINC01082675">
    <property type="protein sequence ID" value="SVC27660.1"/>
    <property type="molecule type" value="Genomic_DNA"/>
</dbReference>
<keyword evidence="1" id="KW-0732">Signal</keyword>
<dbReference type="SUPFAM" id="SSF69318">
    <property type="entry name" value="Integrin alpha N-terminal domain"/>
    <property type="match status" value="1"/>
</dbReference>
<gene>
    <name evidence="2" type="ORF">METZ01_LOCUS280514</name>
</gene>
<sequence>DGDLDVFIGGRAVTGHYPQASVSMLLSNTTRSLDPAGGTLSQALGLVNGAVFSDLDGDRFPELIVATEWGPVRVFKNQKGKFSEATESLGLGGLTGLWQGVATGDFDGDGRTDIVATNWGLNSSLSPSLINPPRLYYHFTDSSVPTSLILAAWDDRLKQYLPTRDLLSLFRGYAGLRGVFQSHREYAEAGVLKLMDYHPAAAHSVTAAVLQSMVFLNRKEGFEPKPLPPEAQLSPAFGVSVGDLDGDGIDDLFLAQNFAAFPTDADRLDAGRGLWLRGLGEANFTPVKGDEAGLKMYGDQRASALADYDADGRLDLVVTQSGGRTRLFRNNKAKPGLRVRLVGGKLNPDAIGSAARLHFGQALDATSGTWREWQLGSGYGSQDGLAKVLATPKPPSVIEVRWPSGKTTRTSLP</sequence>
<feature type="non-terminal residue" evidence="2">
    <location>
        <position position="1"/>
    </location>
</feature>
<dbReference type="InterPro" id="IPR027039">
    <property type="entry name" value="Crtac1"/>
</dbReference>
<dbReference type="Pfam" id="PF13517">
    <property type="entry name" value="FG-GAP_3"/>
    <property type="match status" value="1"/>
</dbReference>
<dbReference type="InterPro" id="IPR013517">
    <property type="entry name" value="FG-GAP"/>
</dbReference>
<dbReference type="PANTHER" id="PTHR16026:SF0">
    <property type="entry name" value="CARTILAGE ACIDIC PROTEIN 1"/>
    <property type="match status" value="1"/>
</dbReference>
<name>A0A382KT62_9ZZZZ</name>
<dbReference type="PANTHER" id="PTHR16026">
    <property type="entry name" value="CARTILAGE ACIDIC PROTEIN 1"/>
    <property type="match status" value="1"/>
</dbReference>
<protein>
    <recommendedName>
        <fullName evidence="3">ASPIC/UnbV domain-containing protein</fullName>
    </recommendedName>
</protein>
<dbReference type="AlphaFoldDB" id="A0A382KT62"/>
<feature type="non-terminal residue" evidence="2">
    <location>
        <position position="413"/>
    </location>
</feature>
<proteinExistence type="predicted"/>
<dbReference type="Gene3D" id="2.130.10.130">
    <property type="entry name" value="Integrin alpha, N-terminal"/>
    <property type="match status" value="2"/>
</dbReference>
<evidence type="ECO:0000256" key="1">
    <source>
        <dbReference type="ARBA" id="ARBA00022729"/>
    </source>
</evidence>
<reference evidence="2" key="1">
    <citation type="submission" date="2018-05" db="EMBL/GenBank/DDBJ databases">
        <authorList>
            <person name="Lanie J.A."/>
            <person name="Ng W.-L."/>
            <person name="Kazmierczak K.M."/>
            <person name="Andrzejewski T.M."/>
            <person name="Davidsen T.M."/>
            <person name="Wayne K.J."/>
            <person name="Tettelin H."/>
            <person name="Glass J.I."/>
            <person name="Rusch D."/>
            <person name="Podicherti R."/>
            <person name="Tsui H.-C.T."/>
            <person name="Winkler M.E."/>
        </authorList>
    </citation>
    <scope>NUCLEOTIDE SEQUENCE</scope>
</reference>
<organism evidence="2">
    <name type="scientific">marine metagenome</name>
    <dbReference type="NCBI Taxonomy" id="408172"/>
    <lineage>
        <taxon>unclassified sequences</taxon>
        <taxon>metagenomes</taxon>
        <taxon>ecological metagenomes</taxon>
    </lineage>
</organism>
<evidence type="ECO:0000313" key="2">
    <source>
        <dbReference type="EMBL" id="SVC27660.1"/>
    </source>
</evidence>
<evidence type="ECO:0008006" key="3">
    <source>
        <dbReference type="Google" id="ProtNLM"/>
    </source>
</evidence>
<dbReference type="InterPro" id="IPR028994">
    <property type="entry name" value="Integrin_alpha_N"/>
</dbReference>